<dbReference type="RefSeq" id="WP_238250292.1">
    <property type="nucleotide sequence ID" value="NZ_BPQX01000037.1"/>
</dbReference>
<dbReference type="PANTHER" id="PTHR45138">
    <property type="entry name" value="REGULATORY COMPONENTS OF SENSORY TRANSDUCTION SYSTEM"/>
    <property type="match status" value="1"/>
</dbReference>
<comment type="caution">
    <text evidence="5">The sequence shown here is derived from an EMBL/GenBank/DDBJ whole genome shotgun (WGS) entry which is preliminary data.</text>
</comment>
<keyword evidence="3" id="KW-0812">Transmembrane</keyword>
<feature type="transmembrane region" description="Helical" evidence="3">
    <location>
        <begin position="119"/>
        <end position="140"/>
    </location>
</feature>
<feature type="transmembrane region" description="Helical" evidence="3">
    <location>
        <begin position="152"/>
        <end position="175"/>
    </location>
</feature>
<dbReference type="InterPro" id="IPR029787">
    <property type="entry name" value="Nucleotide_cyclase"/>
</dbReference>
<reference evidence="5 6" key="1">
    <citation type="submission" date="2023-07" db="EMBL/GenBank/DDBJ databases">
        <title>Genomic Encyclopedia of Type Strains, Phase IV (KMG-IV): sequencing the most valuable type-strain genomes for metagenomic binning, comparative biology and taxonomic classification.</title>
        <authorList>
            <person name="Goeker M."/>
        </authorList>
    </citation>
    <scope>NUCLEOTIDE SEQUENCE [LARGE SCALE GENOMIC DNA]</scope>
    <source>
        <strain evidence="5 6">DSM 19562</strain>
    </source>
</reference>
<dbReference type="InterPro" id="IPR000160">
    <property type="entry name" value="GGDEF_dom"/>
</dbReference>
<dbReference type="PANTHER" id="PTHR45138:SF9">
    <property type="entry name" value="DIGUANYLATE CYCLASE DGCM-RELATED"/>
    <property type="match status" value="1"/>
</dbReference>
<dbReference type="NCBIfam" id="TIGR00254">
    <property type="entry name" value="GGDEF"/>
    <property type="match status" value="1"/>
</dbReference>
<dbReference type="PROSITE" id="PS50887">
    <property type="entry name" value="GGDEF"/>
    <property type="match status" value="1"/>
</dbReference>
<feature type="transmembrane region" description="Helical" evidence="3">
    <location>
        <begin position="187"/>
        <end position="210"/>
    </location>
</feature>
<feature type="transmembrane region" description="Helical" evidence="3">
    <location>
        <begin position="6"/>
        <end position="25"/>
    </location>
</feature>
<feature type="transmembrane region" description="Helical" evidence="3">
    <location>
        <begin position="63"/>
        <end position="80"/>
    </location>
</feature>
<evidence type="ECO:0000313" key="6">
    <source>
        <dbReference type="Proteomes" id="UP001236369"/>
    </source>
</evidence>
<gene>
    <name evidence="5" type="ORF">QO016_001172</name>
</gene>
<evidence type="ECO:0000259" key="4">
    <source>
        <dbReference type="PROSITE" id="PS50887"/>
    </source>
</evidence>
<dbReference type="Gene3D" id="3.30.70.270">
    <property type="match status" value="1"/>
</dbReference>
<dbReference type="EC" id="2.7.7.65" evidence="1"/>
<keyword evidence="6" id="KW-1185">Reference proteome</keyword>
<comment type="catalytic activity">
    <reaction evidence="2">
        <text>2 GTP = 3',3'-c-di-GMP + 2 diphosphate</text>
        <dbReference type="Rhea" id="RHEA:24898"/>
        <dbReference type="ChEBI" id="CHEBI:33019"/>
        <dbReference type="ChEBI" id="CHEBI:37565"/>
        <dbReference type="ChEBI" id="CHEBI:58805"/>
        <dbReference type="EC" id="2.7.7.65"/>
    </reaction>
</comment>
<dbReference type="Pfam" id="PF00990">
    <property type="entry name" value="GGDEF"/>
    <property type="match status" value="1"/>
</dbReference>
<evidence type="ECO:0000256" key="1">
    <source>
        <dbReference type="ARBA" id="ARBA00012528"/>
    </source>
</evidence>
<feature type="domain" description="GGDEF" evidence="4">
    <location>
        <begin position="248"/>
        <end position="379"/>
    </location>
</feature>
<keyword evidence="3" id="KW-0472">Membrane</keyword>
<feature type="transmembrane region" description="Helical" evidence="3">
    <location>
        <begin position="92"/>
        <end position="113"/>
    </location>
</feature>
<evidence type="ECO:0000313" key="5">
    <source>
        <dbReference type="EMBL" id="MDQ0441689.1"/>
    </source>
</evidence>
<dbReference type="Proteomes" id="UP001236369">
    <property type="component" value="Unassembled WGS sequence"/>
</dbReference>
<name>A0ABU0HJM1_9HYPH</name>
<organism evidence="5 6">
    <name type="scientific">Methylobacterium persicinum</name>
    <dbReference type="NCBI Taxonomy" id="374426"/>
    <lineage>
        <taxon>Bacteria</taxon>
        <taxon>Pseudomonadati</taxon>
        <taxon>Pseudomonadota</taxon>
        <taxon>Alphaproteobacteria</taxon>
        <taxon>Hyphomicrobiales</taxon>
        <taxon>Methylobacteriaceae</taxon>
        <taxon>Methylobacterium</taxon>
    </lineage>
</organism>
<evidence type="ECO:0000256" key="2">
    <source>
        <dbReference type="ARBA" id="ARBA00034247"/>
    </source>
</evidence>
<feature type="transmembrane region" description="Helical" evidence="3">
    <location>
        <begin position="37"/>
        <end position="57"/>
    </location>
</feature>
<dbReference type="InterPro" id="IPR050469">
    <property type="entry name" value="Diguanylate_Cyclase"/>
</dbReference>
<proteinExistence type="predicted"/>
<dbReference type="InterPro" id="IPR043128">
    <property type="entry name" value="Rev_trsase/Diguanyl_cyclase"/>
</dbReference>
<protein>
    <recommendedName>
        <fullName evidence="1">diguanylate cyclase</fullName>
        <ecNumber evidence="1">2.7.7.65</ecNumber>
    </recommendedName>
</protein>
<dbReference type="SUPFAM" id="SSF55073">
    <property type="entry name" value="Nucleotide cyclase"/>
    <property type="match status" value="1"/>
</dbReference>
<dbReference type="CDD" id="cd01949">
    <property type="entry name" value="GGDEF"/>
    <property type="match status" value="1"/>
</dbReference>
<dbReference type="SMART" id="SM00267">
    <property type="entry name" value="GGDEF"/>
    <property type="match status" value="1"/>
</dbReference>
<keyword evidence="3" id="KW-1133">Transmembrane helix</keyword>
<sequence length="384" mass="41450">MTGLDPATLLIASCATTTLVGVQFLVSWRQSPDSPCLGLWGFAHLVGSIASVGLAMRGMIPDWASVGLANAAMITAYGLIWSAVRSFERLPIYLPIGAAGGIAWSLLCLNTTFYESIPLRVMFASAVAAAYCFGGAWTFWRKRGEVLASRRVAIGLMTSYGFCYLVRVPAAMLAPLPSKQTPLTSNWVAILCLFAMLFSIASAFTFIALVKERAERKQHAAARTDSLTGIANRRAFVETAEELLPIRVDKALLLFDLDRFKAINDRFGHEVGDAAIVAFCAVAEETLPHRAVFGRLGGEEFGCLLIGTTPAEAVQAAERVRRTFAAIVLPDMPDLRLSVSIGIAQAPPDGDFDALLRRADAALYVAKKSGRDRIELAEYVLRAA</sequence>
<dbReference type="EMBL" id="JAUSVV010000002">
    <property type="protein sequence ID" value="MDQ0441689.1"/>
    <property type="molecule type" value="Genomic_DNA"/>
</dbReference>
<evidence type="ECO:0000256" key="3">
    <source>
        <dbReference type="SAM" id="Phobius"/>
    </source>
</evidence>
<accession>A0ABU0HJM1</accession>